<dbReference type="EMBL" id="JAGSOI010000009">
    <property type="protein sequence ID" value="MCM1986143.1"/>
    <property type="molecule type" value="Genomic_DNA"/>
</dbReference>
<dbReference type="Proteomes" id="UP001056766">
    <property type="component" value="Unassembled WGS sequence"/>
</dbReference>
<reference evidence="2" key="1">
    <citation type="journal article" date="2021" name="mSystems">
        <title>Bacteria and Archaea Synergistically Convert Glycine Betaine to Biogenic Methane in the Formosa Cold Seep of the South China Sea.</title>
        <authorList>
            <person name="Li L."/>
            <person name="Zhang W."/>
            <person name="Zhang S."/>
            <person name="Song L."/>
            <person name="Sun Q."/>
            <person name="Zhang H."/>
            <person name="Xiang H."/>
            <person name="Dong X."/>
        </authorList>
    </citation>
    <scope>NUCLEOTIDE SEQUENCE</scope>
    <source>
        <strain evidence="2">LLY</strain>
    </source>
</reference>
<evidence type="ECO:0000256" key="1">
    <source>
        <dbReference type="SAM" id="Phobius"/>
    </source>
</evidence>
<reference evidence="2" key="2">
    <citation type="submission" date="2021-04" db="EMBL/GenBank/DDBJ databases">
        <authorList>
            <person name="Dong X."/>
        </authorList>
    </citation>
    <scope>NUCLEOTIDE SEQUENCE</scope>
    <source>
        <strain evidence="2">LLY</strain>
    </source>
</reference>
<dbReference type="PANTHER" id="PTHR35902">
    <property type="entry name" value="S-LAYER DOMAIN-LIKE PROTEIN-RELATED"/>
    <property type="match status" value="1"/>
</dbReference>
<proteinExistence type="predicted"/>
<organism evidence="2 3">
    <name type="scientific">Methanococcoides seepicolus</name>
    <dbReference type="NCBI Taxonomy" id="2828780"/>
    <lineage>
        <taxon>Archaea</taxon>
        <taxon>Methanobacteriati</taxon>
        <taxon>Methanobacteriota</taxon>
        <taxon>Stenosarchaea group</taxon>
        <taxon>Methanomicrobia</taxon>
        <taxon>Methanosarcinales</taxon>
        <taxon>Methanosarcinaceae</taxon>
        <taxon>Methanococcoides</taxon>
    </lineage>
</organism>
<feature type="transmembrane region" description="Helical" evidence="1">
    <location>
        <begin position="395"/>
        <end position="414"/>
    </location>
</feature>
<dbReference type="RefSeq" id="WP_250867510.1">
    <property type="nucleotide sequence ID" value="NZ_JAGSOI010000009.1"/>
</dbReference>
<keyword evidence="1" id="KW-1133">Transmembrane helix</keyword>
<name>A0A9E5DB95_9EURY</name>
<keyword evidence="1" id="KW-0812">Transmembrane</keyword>
<dbReference type="PANTHER" id="PTHR35902:SF3">
    <property type="entry name" value="NPCBM-ASSOCIATED, NEW3 DOMAIN OF ALPHA-GALACTOSIDASE"/>
    <property type="match status" value="1"/>
</dbReference>
<evidence type="ECO:0000313" key="2">
    <source>
        <dbReference type="EMBL" id="MCM1986143.1"/>
    </source>
</evidence>
<accession>A0A9E5DB95</accession>
<keyword evidence="3" id="KW-1185">Reference proteome</keyword>
<keyword evidence="1" id="KW-0472">Membrane</keyword>
<protein>
    <submittedName>
        <fullName evidence="2">COG1361 S-layer family protein</fullName>
    </submittedName>
</protein>
<comment type="caution">
    <text evidence="2">The sequence shown here is derived from an EMBL/GenBank/DDBJ whole genome shotgun (WGS) entry which is preliminary data.</text>
</comment>
<evidence type="ECO:0000313" key="3">
    <source>
        <dbReference type="Proteomes" id="UP001056766"/>
    </source>
</evidence>
<sequence>MKLKFILKIMILCVVITVPFVQSAMAINALDKGIMVDMLNQKPDPVKPGDVLEVRYSIQNTGSSETGNLVVEVVPKYPFKKVSGSNLIENVGKLGRRYEDDRSKVVKFEMLVDNNVNAGQYPLEVLVYEQGNKDNVCISREFYIDVDSESNAEIESISLEKLVPGKKTNLSFVIKNVGNSPLKNAMFSWESTSDLVLPVGSSNVKYINFIDIDGNTTVDFQVLTNVNTKPGLYKLDMTLTYDDVEELQTITQAGTLENQKRKTIESKAGIYIGGGTDFDIVFVEQTMSGAYSFSVSNIGNNQASSVTVSIPEQDGWSMSSGSNSVVLGSLQKSDYTLADFGLIPDNYGESLPLKFQIAYTSSDGEREIQDKELSVYASRPDASQSAVKSKSSGSVNNLLILTLALLGGAGFVLYKKKKL</sequence>
<dbReference type="AlphaFoldDB" id="A0A9E5DB95"/>
<gene>
    <name evidence="2" type="ORF">KDK67_03815</name>
</gene>